<reference evidence="2 3" key="1">
    <citation type="journal article" date="2019" name="ISME J.">
        <title>Genome analyses of uncultured TG2/ZB3 bacteria in 'Margulisbacteria' specifically attached to ectosymbiotic spirochetes of protists in the termite gut.</title>
        <authorList>
            <person name="Utami Y.D."/>
            <person name="Kuwahara H."/>
            <person name="Igai K."/>
            <person name="Murakami T."/>
            <person name="Sugaya K."/>
            <person name="Morikawa T."/>
            <person name="Nagura Y."/>
            <person name="Yuki M."/>
            <person name="Deevong P."/>
            <person name="Inoue T."/>
            <person name="Kihara K."/>
            <person name="Lo N."/>
            <person name="Yamada A."/>
            <person name="Ohkuma M."/>
            <person name="Hongoh Y."/>
        </authorList>
    </citation>
    <scope>NUCLEOTIDE SEQUENCE [LARGE SCALE GENOMIC DNA]</scope>
    <source>
        <strain evidence="2">NkOx7-02</strain>
    </source>
</reference>
<evidence type="ECO:0000259" key="1">
    <source>
        <dbReference type="PROSITE" id="PS50943"/>
    </source>
</evidence>
<feature type="domain" description="HTH cro/C1-type" evidence="1">
    <location>
        <begin position="26"/>
        <end position="59"/>
    </location>
</feature>
<proteinExistence type="predicted"/>
<comment type="caution">
    <text evidence="2">The sequence shown here is derived from an EMBL/GenBank/DDBJ whole genome shotgun (WGS) entry which is preliminary data.</text>
</comment>
<dbReference type="PROSITE" id="PS50943">
    <property type="entry name" value="HTH_CROC1"/>
    <property type="match status" value="1"/>
</dbReference>
<dbReference type="Gene3D" id="1.10.260.40">
    <property type="entry name" value="lambda repressor-like DNA-binding domains"/>
    <property type="match status" value="1"/>
</dbReference>
<protein>
    <submittedName>
        <fullName evidence="2">Helix-turn-helix XRE-family transcriptional regulators</fullName>
    </submittedName>
</protein>
<keyword evidence="3" id="KW-1185">Reference proteome</keyword>
<gene>
    <name evidence="2" type="ORF">NO2_0716</name>
</gene>
<name>A0A388TID9_9BACT</name>
<dbReference type="AlphaFoldDB" id="A0A388TID9"/>
<evidence type="ECO:0000313" key="3">
    <source>
        <dbReference type="Proteomes" id="UP000275925"/>
    </source>
</evidence>
<feature type="non-terminal residue" evidence="2">
    <location>
        <position position="1"/>
    </location>
</feature>
<organism evidence="2 3">
    <name type="scientific">Candidatus Termititenax persephonae</name>
    <dbReference type="NCBI Taxonomy" id="2218525"/>
    <lineage>
        <taxon>Bacteria</taxon>
        <taxon>Bacillati</taxon>
        <taxon>Candidatus Margulisiibacteriota</taxon>
        <taxon>Candidatus Termititenacia</taxon>
        <taxon>Candidatus Termititenacales</taxon>
        <taxon>Candidatus Termititenacaceae</taxon>
        <taxon>Candidatus Termititenax</taxon>
    </lineage>
</organism>
<sequence length="64" mass="7156">GRKVRRLRQATGKSLNIFCFENDILKAALSNIENDVNTNPKLNQLRKIASGLEMTVAELLRGIC</sequence>
<dbReference type="InterPro" id="IPR010982">
    <property type="entry name" value="Lambda_DNA-bd_dom_sf"/>
</dbReference>
<dbReference type="InterPro" id="IPR001387">
    <property type="entry name" value="Cro/C1-type_HTH"/>
</dbReference>
<dbReference type="EMBL" id="BGZO01000015">
    <property type="protein sequence ID" value="GBR76108.1"/>
    <property type="molecule type" value="Genomic_DNA"/>
</dbReference>
<dbReference type="Proteomes" id="UP000275925">
    <property type="component" value="Unassembled WGS sequence"/>
</dbReference>
<dbReference type="SUPFAM" id="SSF47413">
    <property type="entry name" value="lambda repressor-like DNA-binding domains"/>
    <property type="match status" value="1"/>
</dbReference>
<evidence type="ECO:0000313" key="2">
    <source>
        <dbReference type="EMBL" id="GBR76108.1"/>
    </source>
</evidence>
<dbReference type="GO" id="GO:0003677">
    <property type="term" value="F:DNA binding"/>
    <property type="evidence" value="ECO:0007669"/>
    <property type="project" value="InterPro"/>
</dbReference>
<accession>A0A388TID9</accession>